<evidence type="ECO:0008006" key="4">
    <source>
        <dbReference type="Google" id="ProtNLM"/>
    </source>
</evidence>
<dbReference type="KEGG" id="scl:sce3581"/>
<reference evidence="2 3" key="1">
    <citation type="journal article" date="2007" name="Nat. Biotechnol.">
        <title>Complete genome sequence of the myxobacterium Sorangium cellulosum.</title>
        <authorList>
            <person name="Schneiker S."/>
            <person name="Perlova O."/>
            <person name="Kaiser O."/>
            <person name="Gerth K."/>
            <person name="Alici A."/>
            <person name="Altmeyer M.O."/>
            <person name="Bartels D."/>
            <person name="Bekel T."/>
            <person name="Beyer S."/>
            <person name="Bode E."/>
            <person name="Bode H.B."/>
            <person name="Bolten C.J."/>
            <person name="Choudhuri J.V."/>
            <person name="Doss S."/>
            <person name="Elnakady Y.A."/>
            <person name="Frank B."/>
            <person name="Gaigalat L."/>
            <person name="Goesmann A."/>
            <person name="Groeger C."/>
            <person name="Gross F."/>
            <person name="Jelsbak L."/>
            <person name="Jelsbak L."/>
            <person name="Kalinowski J."/>
            <person name="Kegler C."/>
            <person name="Knauber T."/>
            <person name="Konietzny S."/>
            <person name="Kopp M."/>
            <person name="Krause L."/>
            <person name="Krug D."/>
            <person name="Linke B."/>
            <person name="Mahmud T."/>
            <person name="Martinez-Arias R."/>
            <person name="McHardy A.C."/>
            <person name="Merai M."/>
            <person name="Meyer F."/>
            <person name="Mormann S."/>
            <person name="Munoz-Dorado J."/>
            <person name="Perez J."/>
            <person name="Pradella S."/>
            <person name="Rachid S."/>
            <person name="Raddatz G."/>
            <person name="Rosenau F."/>
            <person name="Rueckert C."/>
            <person name="Sasse F."/>
            <person name="Scharfe M."/>
            <person name="Schuster S.C."/>
            <person name="Suen G."/>
            <person name="Treuner-Lange A."/>
            <person name="Velicer G.J."/>
            <person name="Vorholter F.-J."/>
            <person name="Weissman K.J."/>
            <person name="Welch R.D."/>
            <person name="Wenzel S.C."/>
            <person name="Whitworth D.E."/>
            <person name="Wilhelm S."/>
            <person name="Wittmann C."/>
            <person name="Bloecker H."/>
            <person name="Puehler A."/>
            <person name="Mueller R."/>
        </authorList>
    </citation>
    <scope>NUCLEOTIDE SEQUENCE [LARGE SCALE GENOMIC DNA]</scope>
    <source>
        <strain evidence="3">So ce56</strain>
    </source>
</reference>
<feature type="region of interest" description="Disordered" evidence="1">
    <location>
        <begin position="90"/>
        <end position="124"/>
    </location>
</feature>
<dbReference type="Proteomes" id="UP000002139">
    <property type="component" value="Chromosome"/>
</dbReference>
<dbReference type="HOGENOM" id="CLU_799007_0_0_7"/>
<gene>
    <name evidence="2" type="ordered locus">sce3581</name>
</gene>
<organism evidence="2 3">
    <name type="scientific">Sorangium cellulosum (strain So ce56)</name>
    <name type="common">Polyangium cellulosum (strain So ce56)</name>
    <dbReference type="NCBI Taxonomy" id="448385"/>
    <lineage>
        <taxon>Bacteria</taxon>
        <taxon>Pseudomonadati</taxon>
        <taxon>Myxococcota</taxon>
        <taxon>Polyangia</taxon>
        <taxon>Polyangiales</taxon>
        <taxon>Polyangiaceae</taxon>
        <taxon>Sorangium</taxon>
    </lineage>
</organism>
<proteinExistence type="predicted"/>
<sequence>MSGVRPCHMTNIDGAAERLARGDLITPRTETRASSLRSTVGGQRHARRAGGDTAYHSPDKATPSRPRWRSRFAGQDRGDVEIASAIEMPGGVSPRLRAAPRRRKTRTPRNLGGHAPGGWRAHDANPPHLRADLSLYSAKIGALCSMPTPDSSQFLGDPRVLREGNLVKGTLLGSRAEALRQRYGERAVADLSRQLSPQAARYLDDPPMPLAWHDMAPLLEIDCALLHGLFGGRMEKMRFFGAEIARKDLTTTYKTMAAVGSPSVLFKRFGLMYKTYFKYGDFSVTVTGDAAGRATLSGGGLPLYMCGHGISGWVEAGLALLGSRRSAVEHTACRHRGAPRCTWSISW</sequence>
<feature type="compositionally biased region" description="Basic residues" evidence="1">
    <location>
        <begin position="98"/>
        <end position="107"/>
    </location>
</feature>
<dbReference type="EMBL" id="AM746676">
    <property type="protein sequence ID" value="CAN93741.1"/>
    <property type="molecule type" value="Genomic_DNA"/>
</dbReference>
<evidence type="ECO:0000256" key="1">
    <source>
        <dbReference type="SAM" id="MobiDB-lite"/>
    </source>
</evidence>
<protein>
    <recommendedName>
        <fullName evidence="4">4-vinyl reductase 4VR domain-containing protein</fullName>
    </recommendedName>
</protein>
<keyword evidence="3" id="KW-1185">Reference proteome</keyword>
<evidence type="ECO:0000313" key="2">
    <source>
        <dbReference type="EMBL" id="CAN93741.1"/>
    </source>
</evidence>
<evidence type="ECO:0000313" key="3">
    <source>
        <dbReference type="Proteomes" id="UP000002139"/>
    </source>
</evidence>
<feature type="compositionally biased region" description="Polar residues" evidence="1">
    <location>
        <begin position="32"/>
        <end position="41"/>
    </location>
</feature>
<feature type="region of interest" description="Disordered" evidence="1">
    <location>
        <begin position="20"/>
        <end position="74"/>
    </location>
</feature>
<name>A9GS77_SORC5</name>
<dbReference type="AlphaFoldDB" id="A9GS77"/>
<accession>A9GS77</accession>